<reference evidence="13" key="1">
    <citation type="submission" date="2021-03" db="EMBL/GenBank/DDBJ databases">
        <authorList>
            <consortium name="Genoscope - CEA"/>
            <person name="William W."/>
        </authorList>
    </citation>
    <scope>NUCLEOTIDE SEQUENCE</scope>
    <source>
        <strain evidence="13">Doubled-haploid Pahang</strain>
    </source>
</reference>
<dbReference type="GO" id="GO:0005506">
    <property type="term" value="F:iron ion binding"/>
    <property type="evidence" value="ECO:0007669"/>
    <property type="project" value="InterPro"/>
</dbReference>
<dbReference type="GO" id="GO:0016709">
    <property type="term" value="F:oxidoreductase activity, acting on paired donors, with incorporation or reduction of molecular oxygen, NAD(P)H as one donor, and incorporation of one atom of oxygen"/>
    <property type="evidence" value="ECO:0000318"/>
    <property type="project" value="GO_Central"/>
</dbReference>
<evidence type="ECO:0000313" key="13">
    <source>
        <dbReference type="EMBL" id="CAG1841736.1"/>
    </source>
</evidence>
<dbReference type="EMBL" id="HG996469">
    <property type="protein sequence ID" value="CAG1841736.1"/>
    <property type="molecule type" value="Genomic_DNA"/>
</dbReference>
<evidence type="ECO:0000256" key="10">
    <source>
        <dbReference type="ARBA" id="ARBA00023033"/>
    </source>
</evidence>
<keyword evidence="12" id="KW-0732">Signal</keyword>
<comment type="subcellular location">
    <subcellularLocation>
        <location evidence="2">Membrane</location>
        <topology evidence="2">Single-pass membrane protein</topology>
    </subcellularLocation>
</comment>
<evidence type="ECO:0000256" key="2">
    <source>
        <dbReference type="ARBA" id="ARBA00004167"/>
    </source>
</evidence>
<keyword evidence="9" id="KW-0408">Iron</keyword>
<proteinExistence type="inferred from homology"/>
<dbReference type="OMA" id="PREHIDM"/>
<evidence type="ECO:0000256" key="3">
    <source>
        <dbReference type="ARBA" id="ARBA00010617"/>
    </source>
</evidence>
<organism evidence="14 15">
    <name type="scientific">Musa acuminata subsp. malaccensis</name>
    <name type="common">Wild banana</name>
    <name type="synonym">Musa malaccensis</name>
    <dbReference type="NCBI Taxonomy" id="214687"/>
    <lineage>
        <taxon>Eukaryota</taxon>
        <taxon>Viridiplantae</taxon>
        <taxon>Streptophyta</taxon>
        <taxon>Embryophyta</taxon>
        <taxon>Tracheophyta</taxon>
        <taxon>Spermatophyta</taxon>
        <taxon>Magnoliopsida</taxon>
        <taxon>Liliopsida</taxon>
        <taxon>Zingiberales</taxon>
        <taxon>Musaceae</taxon>
        <taxon>Musa</taxon>
    </lineage>
</organism>
<dbReference type="InParanoid" id="A0A804IN35"/>
<dbReference type="AlphaFoldDB" id="A0A804IN35"/>
<dbReference type="InterPro" id="IPR001128">
    <property type="entry name" value="Cyt_P450"/>
</dbReference>
<reference evidence="14" key="2">
    <citation type="submission" date="2021-05" db="UniProtKB">
        <authorList>
            <consortium name="EnsemblPlants"/>
        </authorList>
    </citation>
    <scope>IDENTIFICATION</scope>
    <source>
        <strain evidence="14">subsp. malaccensis</strain>
    </source>
</reference>
<dbReference type="Gramene" id="Ma04_t10100.1">
    <property type="protein sequence ID" value="Ma04_p10100.1"/>
    <property type="gene ID" value="Ma04_g10100"/>
</dbReference>
<evidence type="ECO:0000256" key="11">
    <source>
        <dbReference type="ARBA" id="ARBA00023136"/>
    </source>
</evidence>
<dbReference type="SUPFAM" id="SSF48264">
    <property type="entry name" value="Cytochrome P450"/>
    <property type="match status" value="1"/>
</dbReference>
<keyword evidence="4" id="KW-0349">Heme</keyword>
<protein>
    <submittedName>
        <fullName evidence="13">(wild Malaysian banana) hypothetical protein</fullName>
    </submittedName>
</protein>
<accession>A0A804IN35</accession>
<evidence type="ECO:0000256" key="6">
    <source>
        <dbReference type="ARBA" id="ARBA00022723"/>
    </source>
</evidence>
<dbReference type="EnsemblPlants" id="Ma04_t10100.1">
    <property type="protein sequence ID" value="Ma04_p10100.1"/>
    <property type="gene ID" value="Ma04_g10100"/>
</dbReference>
<sequence length="383" mass="43384">MGAWSFLLWVVCLTTARTALLWKLVIYREVCSTAQYRFSTDGIHRLIHGSRLILQILVPLLRSPWPVVGNLYDIKPVRVRCFAEWAEAYGPIVSVWFGTTLNVVVSRSELAREVLRDKDQQLVDRARSRSATRFSRDGTDLIWADYGPHYVKVLKLCNLELFSSKRLDALRPIREDEVIAMVESIFKECSHPDKTGKSLVLLDHLAAVAFNTMTRLVFGKRFVRPDGEAQGHFVDALMMLKDQYDLSEDSIIGILWDMITAGVGHDSHTSGMGHGGDREEPRTSLTWSAFVKESLRLHPPTPLMLPHKAKIAGYDIPRSATVIVNIWAIARDPKTWEQPTEFRSDRFLEEDIDVKGHDFRVLLFGAGRDEAATAFVSACTCRD</sequence>
<dbReference type="PANTHER" id="PTHR47944:SF10">
    <property type="entry name" value="CYTOCHROME P450 98A9"/>
    <property type="match status" value="1"/>
</dbReference>
<evidence type="ECO:0000256" key="5">
    <source>
        <dbReference type="ARBA" id="ARBA00022692"/>
    </source>
</evidence>
<dbReference type="Proteomes" id="UP000012960">
    <property type="component" value="Unplaced"/>
</dbReference>
<evidence type="ECO:0000313" key="14">
    <source>
        <dbReference type="EnsemblPlants" id="Ma04_p10100.1"/>
    </source>
</evidence>
<evidence type="ECO:0000256" key="9">
    <source>
        <dbReference type="ARBA" id="ARBA00023004"/>
    </source>
</evidence>
<evidence type="ECO:0000313" key="15">
    <source>
        <dbReference type="Proteomes" id="UP000012960"/>
    </source>
</evidence>
<dbReference type="GO" id="GO:0020037">
    <property type="term" value="F:heme binding"/>
    <property type="evidence" value="ECO:0007669"/>
    <property type="project" value="InterPro"/>
</dbReference>
<feature type="chain" id="PRO_5036407723" evidence="12">
    <location>
        <begin position="17"/>
        <end position="383"/>
    </location>
</feature>
<dbReference type="InterPro" id="IPR036396">
    <property type="entry name" value="Cyt_P450_sf"/>
</dbReference>
<name>A0A804IN35_MUSAM</name>
<comment type="cofactor">
    <cofactor evidence="1">
        <name>heme</name>
        <dbReference type="ChEBI" id="CHEBI:30413"/>
    </cofactor>
</comment>
<keyword evidence="10" id="KW-0503">Monooxygenase</keyword>
<dbReference type="GO" id="GO:0016020">
    <property type="term" value="C:membrane"/>
    <property type="evidence" value="ECO:0000318"/>
    <property type="project" value="GO_Central"/>
</dbReference>
<evidence type="ECO:0000256" key="12">
    <source>
        <dbReference type="SAM" id="SignalP"/>
    </source>
</evidence>
<dbReference type="InterPro" id="IPR002401">
    <property type="entry name" value="Cyt_P450_E_grp-I"/>
</dbReference>
<dbReference type="Pfam" id="PF00067">
    <property type="entry name" value="p450"/>
    <property type="match status" value="2"/>
</dbReference>
<evidence type="ECO:0000256" key="1">
    <source>
        <dbReference type="ARBA" id="ARBA00001971"/>
    </source>
</evidence>
<evidence type="ECO:0000256" key="7">
    <source>
        <dbReference type="ARBA" id="ARBA00022989"/>
    </source>
</evidence>
<keyword evidence="5" id="KW-0812">Transmembrane</keyword>
<comment type="similarity">
    <text evidence="3">Belongs to the cytochrome P450 family.</text>
</comment>
<keyword evidence="15" id="KW-1185">Reference proteome</keyword>
<evidence type="ECO:0000256" key="4">
    <source>
        <dbReference type="ARBA" id="ARBA00022617"/>
    </source>
</evidence>
<dbReference type="PANTHER" id="PTHR47944">
    <property type="entry name" value="CYTOCHROME P450 98A9"/>
    <property type="match status" value="1"/>
</dbReference>
<keyword evidence="7" id="KW-1133">Transmembrane helix</keyword>
<keyword evidence="11" id="KW-0472">Membrane</keyword>
<gene>
    <name evidence="13" type="ORF">GSMUA_115310.1</name>
</gene>
<evidence type="ECO:0000256" key="8">
    <source>
        <dbReference type="ARBA" id="ARBA00023002"/>
    </source>
</evidence>
<dbReference type="Gene3D" id="1.10.630.10">
    <property type="entry name" value="Cytochrome P450"/>
    <property type="match status" value="2"/>
</dbReference>
<keyword evidence="8" id="KW-0560">Oxidoreductase</keyword>
<keyword evidence="6" id="KW-0479">Metal-binding</keyword>
<dbReference type="PRINTS" id="PR00463">
    <property type="entry name" value="EP450I"/>
</dbReference>
<feature type="signal peptide" evidence="12">
    <location>
        <begin position="1"/>
        <end position="16"/>
    </location>
</feature>